<evidence type="ECO:0000256" key="2">
    <source>
        <dbReference type="SAM" id="Phobius"/>
    </source>
</evidence>
<feature type="domain" description="ABC1 atypical kinase-like" evidence="3">
    <location>
        <begin position="97"/>
        <end position="339"/>
    </location>
</feature>
<evidence type="ECO:0000313" key="4">
    <source>
        <dbReference type="EMBL" id="BAI79901.1"/>
    </source>
</evidence>
<keyword evidence="2" id="KW-0472">Membrane</keyword>
<dbReference type="SUPFAM" id="SSF56112">
    <property type="entry name" value="Protein kinase-like (PK-like)"/>
    <property type="match status" value="1"/>
</dbReference>
<protein>
    <submittedName>
        <fullName evidence="4">2-octaprenylphenol hydroxylase</fullName>
    </submittedName>
</protein>
<dbReference type="RefSeq" id="WP_013007149.1">
    <property type="nucleotide sequence ID" value="NC_013939.1"/>
</dbReference>
<keyword evidence="2" id="KW-0812">Transmembrane</keyword>
<evidence type="ECO:0000313" key="5">
    <source>
        <dbReference type="Proteomes" id="UP000001520"/>
    </source>
</evidence>
<name>D3PBC8_DEFDS</name>
<dbReference type="KEGG" id="ddf:DEFDS_0407"/>
<evidence type="ECO:0000259" key="3">
    <source>
        <dbReference type="Pfam" id="PF03109"/>
    </source>
</evidence>
<feature type="transmembrane region" description="Helical" evidence="2">
    <location>
        <begin position="501"/>
        <end position="519"/>
    </location>
</feature>
<dbReference type="eggNOG" id="COG0661">
    <property type="taxonomic scope" value="Bacteria"/>
</dbReference>
<comment type="similarity">
    <text evidence="1">Belongs to the protein kinase superfamily. ADCK protein kinase family.</text>
</comment>
<feature type="transmembrane region" description="Helical" evidence="2">
    <location>
        <begin position="531"/>
        <end position="552"/>
    </location>
</feature>
<accession>D3PBC8</accession>
<dbReference type="Pfam" id="PF03109">
    <property type="entry name" value="ABC1"/>
    <property type="match status" value="1"/>
</dbReference>
<proteinExistence type="inferred from homology"/>
<organism evidence="4 5">
    <name type="scientific">Deferribacter desulfuricans (strain DSM 14783 / JCM 11476 / NBRC 101012 / SSM1)</name>
    <dbReference type="NCBI Taxonomy" id="639282"/>
    <lineage>
        <taxon>Bacteria</taxon>
        <taxon>Pseudomonadati</taxon>
        <taxon>Deferribacterota</taxon>
        <taxon>Deferribacteres</taxon>
        <taxon>Deferribacterales</taxon>
        <taxon>Deferribacteraceae</taxon>
        <taxon>Deferribacter</taxon>
    </lineage>
</organism>
<keyword evidence="5" id="KW-1185">Reference proteome</keyword>
<dbReference type="STRING" id="639282.DEFDS_0407"/>
<reference evidence="4 5" key="1">
    <citation type="journal article" date="2010" name="DNA Res.">
        <title>Bacterial lifestyle in a deep-sea hydrothermal vent chimney revealed by the genome sequence of the thermophilic bacterium Deferribacter desulfuricans SSM1.</title>
        <authorList>
            <person name="Takaki Y."/>
            <person name="Shimamura S."/>
            <person name="Nakagawa S."/>
            <person name="Fukuhara Y."/>
            <person name="Horikawa H."/>
            <person name="Ankai A."/>
            <person name="Harada T."/>
            <person name="Hosoyama A."/>
            <person name="Oguchi A."/>
            <person name="Fukui S."/>
            <person name="Fujita N."/>
            <person name="Takami H."/>
            <person name="Takai K."/>
        </authorList>
    </citation>
    <scope>NUCLEOTIDE SEQUENCE [LARGE SCALE GENOMIC DNA]</scope>
    <source>
        <strain evidence="5">DSM 14783 / JCM 11476 / NBRC 101012 / SSM1</strain>
    </source>
</reference>
<sequence length="557" mass="65158">MFFIKPFRNINRLREIVFIIASNGFGKFLDDIYLSSLIGIGKKILTFGKYKKTSKLPVEVRFRLMLEELGPTFIKLGQMLSTRDDLLPEKFVKELSKLQDSVKAEPFEKIKKRLIERYGNLEDYFSHIDETPIAAASIAQVYKTVTRDGKEVVLKVKRGNIKEIIDTDFAIILWMANLAEQYLPEAKELKISEYLTEFYSQIQRELDFEIEAAYMKKFKDYFADFEDVIIPEIYDDLCREDIIVMSYHAGIPIDEVEKLQENGFDTKKLAVIGVDFYFRQVFTFRMFHGDPHPGNFLVDNDGKLVILDFGIIGKIDKALLLHLSRVFKYLIEFDIESLVDEFVSFGVIDEENDIRGIKNDLLDVLLPVYGKELDKINFKKSFERIFKVARKYRFYFPKDYFLIMKTFAFLESTGKKLYPDFNMLKYAKEYAYKIVKEEFSFGRIKDEGLKFIEEYIYFFKNFPDDYRKIVKKLENSDLGIKVMMDSLDEYIKHHDRATNRLGFSIMISFTILASTLLLIEDYGPKIYGVSLFGILGIFVSGFMGILLAIGYFRSGRF</sequence>
<dbReference type="InterPro" id="IPR011009">
    <property type="entry name" value="Kinase-like_dom_sf"/>
</dbReference>
<dbReference type="PANTHER" id="PTHR10566:SF113">
    <property type="entry name" value="PROTEIN ACTIVITY OF BC1 COMPLEX KINASE 7, CHLOROPLASTIC"/>
    <property type="match status" value="1"/>
</dbReference>
<evidence type="ECO:0000256" key="1">
    <source>
        <dbReference type="ARBA" id="ARBA00009670"/>
    </source>
</evidence>
<dbReference type="PANTHER" id="PTHR10566">
    <property type="entry name" value="CHAPERONE-ACTIVITY OF BC1 COMPLEX CABC1 -RELATED"/>
    <property type="match status" value="1"/>
</dbReference>
<dbReference type="Proteomes" id="UP000001520">
    <property type="component" value="Chromosome"/>
</dbReference>
<dbReference type="InterPro" id="IPR004147">
    <property type="entry name" value="ABC1_dom"/>
</dbReference>
<dbReference type="InterPro" id="IPR050154">
    <property type="entry name" value="UbiB_kinase"/>
</dbReference>
<dbReference type="AlphaFoldDB" id="D3PBC8"/>
<keyword evidence="2" id="KW-1133">Transmembrane helix</keyword>
<dbReference type="EMBL" id="AP011529">
    <property type="protein sequence ID" value="BAI79901.1"/>
    <property type="molecule type" value="Genomic_DNA"/>
</dbReference>
<dbReference type="OrthoDB" id="9795390at2"/>
<dbReference type="CDD" id="cd05121">
    <property type="entry name" value="ABC1_ADCK3-like"/>
    <property type="match status" value="1"/>
</dbReference>
<gene>
    <name evidence="4" type="ordered locus">DEFDS_0407</name>
</gene>
<dbReference type="HOGENOM" id="CLU_006533_0_0_0"/>